<accession>A0A6G1IJP1</accession>
<sequence length="283" mass="33249">MPCADFIWAKEGDEPDTVDEDKSEKEHRPRYKKVPDKYSMKFPVKKRLPERYQTTREKASKSANIRQKQLYGEGEKEDIVDFGKVTDEKDSKRKRTRIKICSRTMYNYPSEKALSRGRWYHFSVIAKDSSLFDAVELCRNWNEFFEFSILCLCHYLPAPKWTRFIGDLIRRQLLHLGFVPYFLSNKADKVTHYFQTGSRGMARRAYQVIEMRNFICSNVKRDDPVSRRFIQYLSMETWETLCATTKLAGYSLSLLKKSSGLCVRRVVTAELARTSLRLSPRLG</sequence>
<feature type="compositionally biased region" description="Basic and acidic residues" evidence="1">
    <location>
        <begin position="20"/>
        <end position="35"/>
    </location>
</feature>
<protein>
    <submittedName>
        <fullName evidence="2">Uncharacterized protein</fullName>
    </submittedName>
</protein>
<evidence type="ECO:0000256" key="1">
    <source>
        <dbReference type="SAM" id="MobiDB-lite"/>
    </source>
</evidence>
<evidence type="ECO:0000313" key="2">
    <source>
        <dbReference type="EMBL" id="KAF2678109.1"/>
    </source>
</evidence>
<feature type="region of interest" description="Disordered" evidence="1">
    <location>
        <begin position="1"/>
        <end position="35"/>
    </location>
</feature>
<dbReference type="AlphaFoldDB" id="A0A6G1IJP1"/>
<organism evidence="2 3">
    <name type="scientific">Lentithecium fluviatile CBS 122367</name>
    <dbReference type="NCBI Taxonomy" id="1168545"/>
    <lineage>
        <taxon>Eukaryota</taxon>
        <taxon>Fungi</taxon>
        <taxon>Dikarya</taxon>
        <taxon>Ascomycota</taxon>
        <taxon>Pezizomycotina</taxon>
        <taxon>Dothideomycetes</taxon>
        <taxon>Pleosporomycetidae</taxon>
        <taxon>Pleosporales</taxon>
        <taxon>Massarineae</taxon>
        <taxon>Lentitheciaceae</taxon>
        <taxon>Lentithecium</taxon>
    </lineage>
</organism>
<keyword evidence="3" id="KW-1185">Reference proteome</keyword>
<reference evidence="2" key="1">
    <citation type="journal article" date="2020" name="Stud. Mycol.">
        <title>101 Dothideomycetes genomes: a test case for predicting lifestyles and emergence of pathogens.</title>
        <authorList>
            <person name="Haridas S."/>
            <person name="Albert R."/>
            <person name="Binder M."/>
            <person name="Bloem J."/>
            <person name="Labutti K."/>
            <person name="Salamov A."/>
            <person name="Andreopoulos B."/>
            <person name="Baker S."/>
            <person name="Barry K."/>
            <person name="Bills G."/>
            <person name="Bluhm B."/>
            <person name="Cannon C."/>
            <person name="Castanera R."/>
            <person name="Culley D."/>
            <person name="Daum C."/>
            <person name="Ezra D."/>
            <person name="Gonzalez J."/>
            <person name="Henrissat B."/>
            <person name="Kuo A."/>
            <person name="Liang C."/>
            <person name="Lipzen A."/>
            <person name="Lutzoni F."/>
            <person name="Magnuson J."/>
            <person name="Mondo S."/>
            <person name="Nolan M."/>
            <person name="Ohm R."/>
            <person name="Pangilinan J."/>
            <person name="Park H.-J."/>
            <person name="Ramirez L."/>
            <person name="Alfaro M."/>
            <person name="Sun H."/>
            <person name="Tritt A."/>
            <person name="Yoshinaga Y."/>
            <person name="Zwiers L.-H."/>
            <person name="Turgeon B."/>
            <person name="Goodwin S."/>
            <person name="Spatafora J."/>
            <person name="Crous P."/>
            <person name="Grigoriev I."/>
        </authorList>
    </citation>
    <scope>NUCLEOTIDE SEQUENCE</scope>
    <source>
        <strain evidence="2">CBS 122367</strain>
    </source>
</reference>
<proteinExistence type="predicted"/>
<dbReference type="OrthoDB" id="3797324at2759"/>
<name>A0A6G1IJP1_9PLEO</name>
<dbReference type="EMBL" id="MU005614">
    <property type="protein sequence ID" value="KAF2678109.1"/>
    <property type="molecule type" value="Genomic_DNA"/>
</dbReference>
<gene>
    <name evidence="2" type="ORF">K458DRAFT_141177</name>
</gene>
<dbReference type="Proteomes" id="UP000799291">
    <property type="component" value="Unassembled WGS sequence"/>
</dbReference>
<evidence type="ECO:0000313" key="3">
    <source>
        <dbReference type="Proteomes" id="UP000799291"/>
    </source>
</evidence>